<protein>
    <recommendedName>
        <fullName evidence="1">FAS1-like dehydratase domain-containing protein</fullName>
    </recommendedName>
</protein>
<dbReference type="Pfam" id="PF13452">
    <property type="entry name" value="FAS1_DH_region"/>
    <property type="match status" value="1"/>
</dbReference>
<dbReference type="InterPro" id="IPR029069">
    <property type="entry name" value="HotDog_dom_sf"/>
</dbReference>
<evidence type="ECO:0000313" key="2">
    <source>
        <dbReference type="EMBL" id="CUV02652.1"/>
    </source>
</evidence>
<dbReference type="Gene3D" id="3.10.129.10">
    <property type="entry name" value="Hotdog Thioesterase"/>
    <property type="match status" value="1"/>
</dbReference>
<dbReference type="CDD" id="cd03441">
    <property type="entry name" value="R_hydratase_like"/>
    <property type="match status" value="1"/>
</dbReference>
<sequence length="152" mass="17002">MTTPPSFLTEEMIQKAIGQKSAPHSIDIEKGAIIKFAQAIEDDNPVYNDEQAARESRYGGLIAPPTFLRSVGVDRPEYPFDMPFTRLLDGGSDWEYFHPIRAGDRITAVAEIADINERTGRMGLMIITSIVVTYRNQFDQVAATQTSTSIRY</sequence>
<proteinExistence type="predicted"/>
<dbReference type="InterPro" id="IPR039569">
    <property type="entry name" value="FAS1-like_DH_region"/>
</dbReference>
<gene>
    <name evidence="2" type="ORF">MGWOODY_Clf1269</name>
</gene>
<dbReference type="SUPFAM" id="SSF54637">
    <property type="entry name" value="Thioesterase/thiol ester dehydrase-isomerase"/>
    <property type="match status" value="1"/>
</dbReference>
<dbReference type="AlphaFoldDB" id="A0A160V9G1"/>
<name>A0A160V9G1_9ZZZZ</name>
<evidence type="ECO:0000259" key="1">
    <source>
        <dbReference type="Pfam" id="PF13452"/>
    </source>
</evidence>
<accession>A0A160V9G1</accession>
<reference evidence="2" key="1">
    <citation type="submission" date="2015-10" db="EMBL/GenBank/DDBJ databases">
        <authorList>
            <person name="Gilbert D.G."/>
        </authorList>
    </citation>
    <scope>NUCLEOTIDE SEQUENCE</scope>
</reference>
<dbReference type="EMBL" id="FAXA01000282">
    <property type="protein sequence ID" value="CUV02652.1"/>
    <property type="molecule type" value="Genomic_DNA"/>
</dbReference>
<feature type="domain" description="FAS1-like dehydratase" evidence="1">
    <location>
        <begin position="16"/>
        <end position="144"/>
    </location>
</feature>
<organism evidence="2">
    <name type="scientific">hydrothermal vent metagenome</name>
    <dbReference type="NCBI Taxonomy" id="652676"/>
    <lineage>
        <taxon>unclassified sequences</taxon>
        <taxon>metagenomes</taxon>
        <taxon>ecological metagenomes</taxon>
    </lineage>
</organism>